<dbReference type="InterPro" id="IPR000242">
    <property type="entry name" value="PTP_cat"/>
</dbReference>
<keyword evidence="5" id="KW-0378">Hydrolase</keyword>
<dbReference type="InterPro" id="IPR036116">
    <property type="entry name" value="FN3_sf"/>
</dbReference>
<dbReference type="GO" id="GO:0004725">
    <property type="term" value="F:protein tyrosine phosphatase activity"/>
    <property type="evidence" value="ECO:0007669"/>
    <property type="project" value="UniProtKB-EC"/>
</dbReference>
<evidence type="ECO:0000256" key="1">
    <source>
        <dbReference type="ARBA" id="ARBA00004479"/>
    </source>
</evidence>
<feature type="domain" description="Fibronectin type-III" evidence="14">
    <location>
        <begin position="437"/>
        <end position="562"/>
    </location>
</feature>
<evidence type="ECO:0000256" key="8">
    <source>
        <dbReference type="ARBA" id="ARBA00023136"/>
    </source>
</evidence>
<dbReference type="AlphaFoldDB" id="A0AAE0TAC1"/>
<dbReference type="Proteomes" id="UP001195483">
    <property type="component" value="Unassembled WGS sequence"/>
</dbReference>
<evidence type="ECO:0000256" key="6">
    <source>
        <dbReference type="ARBA" id="ARBA00022912"/>
    </source>
</evidence>
<evidence type="ECO:0000256" key="2">
    <source>
        <dbReference type="ARBA" id="ARBA00013064"/>
    </source>
</evidence>
<dbReference type="PROSITE" id="PS50853">
    <property type="entry name" value="FN3"/>
    <property type="match status" value="3"/>
</dbReference>
<dbReference type="SUPFAM" id="SSF57184">
    <property type="entry name" value="Growth factor receptor domain"/>
    <property type="match status" value="1"/>
</dbReference>
<evidence type="ECO:0000256" key="3">
    <source>
        <dbReference type="ARBA" id="ARBA00022692"/>
    </source>
</evidence>
<organism evidence="15 16">
    <name type="scientific">Potamilus streckersoni</name>
    <dbReference type="NCBI Taxonomy" id="2493646"/>
    <lineage>
        <taxon>Eukaryota</taxon>
        <taxon>Metazoa</taxon>
        <taxon>Spiralia</taxon>
        <taxon>Lophotrochozoa</taxon>
        <taxon>Mollusca</taxon>
        <taxon>Bivalvia</taxon>
        <taxon>Autobranchia</taxon>
        <taxon>Heteroconchia</taxon>
        <taxon>Palaeoheterodonta</taxon>
        <taxon>Unionida</taxon>
        <taxon>Unionoidea</taxon>
        <taxon>Unionidae</taxon>
        <taxon>Ambleminae</taxon>
        <taxon>Lampsilini</taxon>
        <taxon>Potamilus</taxon>
    </lineage>
</organism>
<feature type="domain" description="Tyrosine-protein phosphatase" evidence="12">
    <location>
        <begin position="847"/>
        <end position="1108"/>
    </location>
</feature>
<feature type="domain" description="Fibronectin type-III" evidence="14">
    <location>
        <begin position="565"/>
        <end position="655"/>
    </location>
</feature>
<gene>
    <name evidence="15" type="ORF">CHS0354_013871</name>
</gene>
<keyword evidence="6" id="KW-0904">Protein phosphatase</keyword>
<dbReference type="CDD" id="cd00063">
    <property type="entry name" value="FN3"/>
    <property type="match status" value="4"/>
</dbReference>
<dbReference type="PANTHER" id="PTHR46957">
    <property type="entry name" value="CYTOKINE RECEPTOR"/>
    <property type="match status" value="1"/>
</dbReference>
<dbReference type="PROSITE" id="PS50055">
    <property type="entry name" value="TYR_PHOSPHATASE_PTP"/>
    <property type="match status" value="1"/>
</dbReference>
<dbReference type="SUPFAM" id="SSF49265">
    <property type="entry name" value="Fibronectin type III"/>
    <property type="match status" value="3"/>
</dbReference>
<dbReference type="Pfam" id="PF00041">
    <property type="entry name" value="fn3"/>
    <property type="match status" value="4"/>
</dbReference>
<dbReference type="Gene3D" id="2.60.40.10">
    <property type="entry name" value="Immunoglobulins"/>
    <property type="match status" value="5"/>
</dbReference>
<dbReference type="InterPro" id="IPR009030">
    <property type="entry name" value="Growth_fac_rcpt_cys_sf"/>
</dbReference>
<dbReference type="InterPro" id="IPR016130">
    <property type="entry name" value="Tyr_Pase_AS"/>
</dbReference>
<comment type="caution">
    <text evidence="15">The sequence shown here is derived from an EMBL/GenBank/DDBJ whole genome shotgun (WGS) entry which is preliminary data.</text>
</comment>
<reference evidence="15" key="3">
    <citation type="submission" date="2023-05" db="EMBL/GenBank/DDBJ databases">
        <authorList>
            <person name="Smith C.H."/>
        </authorList>
    </citation>
    <scope>NUCLEOTIDE SEQUENCE</scope>
    <source>
        <strain evidence="15">CHS0354</strain>
        <tissue evidence="15">Mantle</tissue>
    </source>
</reference>
<keyword evidence="16" id="KW-1185">Reference proteome</keyword>
<dbReference type="EC" id="3.1.3.48" evidence="2"/>
<evidence type="ECO:0000259" key="13">
    <source>
        <dbReference type="PROSITE" id="PS50056"/>
    </source>
</evidence>
<dbReference type="InterPro" id="IPR050713">
    <property type="entry name" value="RTP_Phos/Ushers"/>
</dbReference>
<dbReference type="PANTHER" id="PTHR46957:SF3">
    <property type="entry name" value="CYTOKINE RECEPTOR"/>
    <property type="match status" value="1"/>
</dbReference>
<dbReference type="SMART" id="SM00194">
    <property type="entry name" value="PTPc"/>
    <property type="match status" value="1"/>
</dbReference>
<accession>A0AAE0TAC1</accession>
<dbReference type="PROSITE" id="PS50056">
    <property type="entry name" value="TYR_PHOSPHATASE_2"/>
    <property type="match status" value="1"/>
</dbReference>
<feature type="domain" description="Fibronectin type-III" evidence="14">
    <location>
        <begin position="340"/>
        <end position="433"/>
    </location>
</feature>
<evidence type="ECO:0000259" key="14">
    <source>
        <dbReference type="PROSITE" id="PS50853"/>
    </source>
</evidence>
<evidence type="ECO:0000256" key="9">
    <source>
        <dbReference type="ARBA" id="ARBA00023180"/>
    </source>
</evidence>
<feature type="domain" description="Tyrosine specific protein phosphatases" evidence="13">
    <location>
        <begin position="1023"/>
        <end position="1099"/>
    </location>
</feature>
<evidence type="ECO:0000256" key="11">
    <source>
        <dbReference type="SAM" id="Phobius"/>
    </source>
</evidence>
<evidence type="ECO:0000256" key="4">
    <source>
        <dbReference type="ARBA" id="ARBA00022729"/>
    </source>
</evidence>
<dbReference type="PROSITE" id="PS00383">
    <property type="entry name" value="TYR_PHOSPHATASE_1"/>
    <property type="match status" value="1"/>
</dbReference>
<keyword evidence="9" id="KW-0325">Glycoprotein</keyword>
<dbReference type="Pfam" id="PF00102">
    <property type="entry name" value="Y_phosphatase"/>
    <property type="match status" value="1"/>
</dbReference>
<dbReference type="FunFam" id="3.90.190.10:FF:000009">
    <property type="entry name" value="Receptor-type tyrosine-protein phosphatase beta"/>
    <property type="match status" value="1"/>
</dbReference>
<protein>
    <recommendedName>
        <fullName evidence="2">protein-tyrosine-phosphatase</fullName>
        <ecNumber evidence="2">3.1.3.48</ecNumber>
    </recommendedName>
</protein>
<reference evidence="15" key="1">
    <citation type="journal article" date="2021" name="Genome Biol. Evol.">
        <title>A High-Quality Reference Genome for a Parasitic Bivalve with Doubly Uniparental Inheritance (Bivalvia: Unionida).</title>
        <authorList>
            <person name="Smith C.H."/>
        </authorList>
    </citation>
    <scope>NUCLEOTIDE SEQUENCE</scope>
    <source>
        <strain evidence="15">CHS0354</strain>
    </source>
</reference>
<feature type="transmembrane region" description="Helical" evidence="11">
    <location>
        <begin position="776"/>
        <end position="799"/>
    </location>
</feature>
<evidence type="ECO:0000256" key="5">
    <source>
        <dbReference type="ARBA" id="ARBA00022801"/>
    </source>
</evidence>
<reference evidence="15" key="2">
    <citation type="journal article" date="2021" name="Genome Biol. Evol.">
        <title>Developing a high-quality reference genome for a parasitic bivalve with doubly uniparental inheritance (Bivalvia: Unionida).</title>
        <authorList>
            <person name="Smith C.H."/>
        </authorList>
    </citation>
    <scope>NUCLEOTIDE SEQUENCE</scope>
    <source>
        <strain evidence="15">CHS0354</strain>
        <tissue evidence="15">Mantle</tissue>
    </source>
</reference>
<dbReference type="InterPro" id="IPR000387">
    <property type="entry name" value="Tyr_Pase_dom"/>
</dbReference>
<keyword evidence="3 11" id="KW-0812">Transmembrane</keyword>
<sequence length="1149" mass="127051">MSTVAVNAVNLFSIRSTGFSGFVTGTMLSSRATTKITSISLLSFVLLMNHSCLVMAAVGSNCTDSNCTALGEICDSSSNLCTCNKGYTAVSTICKADLNSACNVSIDCRDTNAVCSNATHTCQCNAGYTNVNGACKAVTLLQVKNVTVVEIGEEFLKLQWENPEDVVDISKFEVTWQHQNLSFHLDVSKTLTAVLQSLIPGAVYSIEVASYINTEAKATYILQQATKPSRPGPINFSGSDLDLDGGFVIIIWSYNGSTNGVRLLFLVALKDNSTSQMVGGNLQSDTTSVNISSNGLKNGYRYSVSITAQSEQYNSSSVLLRERSGTYTELIKTVAKAPGPPSGLKCGQTDNDSIMITWNVPANPNGDIVQYMVETYNASGDRLGSKNTNSQSTSFHVDGLHPGSGYRFKVFTHNEITIETTGTSSGICYTNSQMSEAPTNLQASEITSRSLTVNWSKPRDVFGELLGYVLKITKTENDLCVMEELSKCSSGCNLAFPFHVVVDCANGLNSSKNVEAIKLVGAQSYTDMIFDPDTAYTVTVAAVNQGSKGYPAKVNVTTKEEAPQKPYNLTVVNITSKEATVAWNIKGPRPGQTKYNIRLVADKVAQLNLTVIGFSNTSCQLTGLEEFWDYSVIVEARTNLESNMSDPFPFKTKIGPAGKVRNCEVRKGSGGDMFVTAKVSWNLPEILQRNGPINSFMVQQEEMIDSTFKMIKSSNVLVVTIDDDHTYIQDFQVQPEKQYRFSVSALNGFIQPGEACRMNYTAPAAPVEPTNVSVGALVGGIVGGVVATAIVIAVVVFILRRKSGKSKKAKSTKKKKEFPVIKKERPIHLANFAEYVETYHKDGNLKFCAEYEDLKTLSPKHPHKAANLEENHQKNRFYNILPFDHSRVKLLSIDDVPGSDYINACYLQGFTNSREYIACQGPIPSTIEDHWRLIWEQNVQVIVMLTEYKEKGIIKCEPYIPLDLTDTKQYGKLVVECLTFSSMNSFKYRTLKVTLGEKERTIKHFHFLIWPDLSADVPLDIIIDFIKEIRTFIQPPDLEGPMIVHCSAGVGRTGTFIAIDSMIQYIDKHGPDTTVDIFNFVLKMRENRTSMVQTEEQYIFIHDCIKEYLNRLKTYENEAFSIDDEHLYQNTNVQLYENVNINSNQNTEL</sequence>
<dbReference type="InterPro" id="IPR013783">
    <property type="entry name" value="Ig-like_fold"/>
</dbReference>
<dbReference type="SMART" id="SM00060">
    <property type="entry name" value="FN3"/>
    <property type="match status" value="6"/>
</dbReference>
<evidence type="ECO:0000256" key="10">
    <source>
        <dbReference type="ARBA" id="ARBA00051722"/>
    </source>
</evidence>
<evidence type="ECO:0000313" key="15">
    <source>
        <dbReference type="EMBL" id="KAK3606710.1"/>
    </source>
</evidence>
<dbReference type="PRINTS" id="PR00700">
    <property type="entry name" value="PRTYPHPHTASE"/>
</dbReference>
<evidence type="ECO:0000259" key="12">
    <source>
        <dbReference type="PROSITE" id="PS50055"/>
    </source>
</evidence>
<dbReference type="InterPro" id="IPR003595">
    <property type="entry name" value="Tyr_Pase_cat"/>
</dbReference>
<dbReference type="InterPro" id="IPR029021">
    <property type="entry name" value="Prot-tyrosine_phosphatase-like"/>
</dbReference>
<dbReference type="InterPro" id="IPR003961">
    <property type="entry name" value="FN3_dom"/>
</dbReference>
<dbReference type="EMBL" id="JAEAOA010000850">
    <property type="protein sequence ID" value="KAK3606710.1"/>
    <property type="molecule type" value="Genomic_DNA"/>
</dbReference>
<dbReference type="SUPFAM" id="SSF52799">
    <property type="entry name" value="(Phosphotyrosine protein) phosphatases II"/>
    <property type="match status" value="1"/>
</dbReference>
<keyword evidence="4" id="KW-0732">Signal</keyword>
<keyword evidence="8 11" id="KW-0472">Membrane</keyword>
<comment type="subcellular location">
    <subcellularLocation>
        <location evidence="1">Membrane</location>
        <topology evidence="1">Single-pass type I membrane protein</topology>
    </subcellularLocation>
</comment>
<proteinExistence type="predicted"/>
<dbReference type="GO" id="GO:0016020">
    <property type="term" value="C:membrane"/>
    <property type="evidence" value="ECO:0007669"/>
    <property type="project" value="UniProtKB-SubCell"/>
</dbReference>
<dbReference type="SMART" id="SM00404">
    <property type="entry name" value="PTPc_motif"/>
    <property type="match status" value="1"/>
</dbReference>
<keyword evidence="7 11" id="KW-1133">Transmembrane helix</keyword>
<evidence type="ECO:0000313" key="16">
    <source>
        <dbReference type="Proteomes" id="UP001195483"/>
    </source>
</evidence>
<name>A0AAE0TAC1_9BIVA</name>
<dbReference type="Gene3D" id="3.90.190.10">
    <property type="entry name" value="Protein tyrosine phosphatase superfamily"/>
    <property type="match status" value="1"/>
</dbReference>
<evidence type="ECO:0000256" key="7">
    <source>
        <dbReference type="ARBA" id="ARBA00022989"/>
    </source>
</evidence>
<comment type="catalytic activity">
    <reaction evidence="10">
        <text>O-phospho-L-tyrosyl-[protein] + H2O = L-tyrosyl-[protein] + phosphate</text>
        <dbReference type="Rhea" id="RHEA:10684"/>
        <dbReference type="Rhea" id="RHEA-COMP:10136"/>
        <dbReference type="Rhea" id="RHEA-COMP:20101"/>
        <dbReference type="ChEBI" id="CHEBI:15377"/>
        <dbReference type="ChEBI" id="CHEBI:43474"/>
        <dbReference type="ChEBI" id="CHEBI:46858"/>
        <dbReference type="ChEBI" id="CHEBI:61978"/>
        <dbReference type="EC" id="3.1.3.48"/>
    </reaction>
</comment>